<organism evidence="1 2">
    <name type="scientific">Aegilops tauschii subsp. strangulata</name>
    <name type="common">Goatgrass</name>
    <dbReference type="NCBI Taxonomy" id="200361"/>
    <lineage>
        <taxon>Eukaryota</taxon>
        <taxon>Viridiplantae</taxon>
        <taxon>Streptophyta</taxon>
        <taxon>Embryophyta</taxon>
        <taxon>Tracheophyta</taxon>
        <taxon>Spermatophyta</taxon>
        <taxon>Magnoliopsida</taxon>
        <taxon>Liliopsida</taxon>
        <taxon>Poales</taxon>
        <taxon>Poaceae</taxon>
        <taxon>BOP clade</taxon>
        <taxon>Pooideae</taxon>
        <taxon>Triticodae</taxon>
        <taxon>Triticeae</taxon>
        <taxon>Triticinae</taxon>
        <taxon>Aegilops</taxon>
    </lineage>
</organism>
<reference evidence="2" key="2">
    <citation type="journal article" date="2017" name="Nat. Plants">
        <title>The Aegilops tauschii genome reveals multiple impacts of transposons.</title>
        <authorList>
            <person name="Zhao G."/>
            <person name="Zou C."/>
            <person name="Li K."/>
            <person name="Wang K."/>
            <person name="Li T."/>
            <person name="Gao L."/>
            <person name="Zhang X."/>
            <person name="Wang H."/>
            <person name="Yang Z."/>
            <person name="Liu X."/>
            <person name="Jiang W."/>
            <person name="Mao L."/>
            <person name="Kong X."/>
            <person name="Jiao Y."/>
            <person name="Jia J."/>
        </authorList>
    </citation>
    <scope>NUCLEOTIDE SEQUENCE [LARGE SCALE GENOMIC DNA]</scope>
    <source>
        <strain evidence="2">cv. AL8/78</strain>
    </source>
</reference>
<reference evidence="2" key="1">
    <citation type="journal article" date="2014" name="Science">
        <title>Ancient hybridizations among the ancestral genomes of bread wheat.</title>
        <authorList>
            <consortium name="International Wheat Genome Sequencing Consortium,"/>
            <person name="Marcussen T."/>
            <person name="Sandve S.R."/>
            <person name="Heier L."/>
            <person name="Spannagl M."/>
            <person name="Pfeifer M."/>
            <person name="Jakobsen K.S."/>
            <person name="Wulff B.B."/>
            <person name="Steuernagel B."/>
            <person name="Mayer K.F."/>
            <person name="Olsen O.A."/>
        </authorList>
    </citation>
    <scope>NUCLEOTIDE SEQUENCE [LARGE SCALE GENOMIC DNA]</scope>
    <source>
        <strain evidence="2">cv. AL8/78</strain>
    </source>
</reference>
<reference evidence="1" key="4">
    <citation type="submission" date="2019-03" db="UniProtKB">
        <authorList>
            <consortium name="EnsemblPlants"/>
        </authorList>
    </citation>
    <scope>IDENTIFICATION</scope>
</reference>
<proteinExistence type="predicted"/>
<reference evidence="1" key="5">
    <citation type="journal article" date="2021" name="G3 (Bethesda)">
        <title>Aegilops tauschii genome assembly Aet v5.0 features greater sequence contiguity and improved annotation.</title>
        <authorList>
            <person name="Wang L."/>
            <person name="Zhu T."/>
            <person name="Rodriguez J.C."/>
            <person name="Deal K.R."/>
            <person name="Dubcovsky J."/>
            <person name="McGuire P.E."/>
            <person name="Lux T."/>
            <person name="Spannagl M."/>
            <person name="Mayer K.F.X."/>
            <person name="Baldrich P."/>
            <person name="Meyers B.C."/>
            <person name="Huo N."/>
            <person name="Gu Y.Q."/>
            <person name="Zhou H."/>
            <person name="Devos K.M."/>
            <person name="Bennetzen J.L."/>
            <person name="Unver T."/>
            <person name="Budak H."/>
            <person name="Gulick P.J."/>
            <person name="Galiba G."/>
            <person name="Kalapos B."/>
            <person name="Nelson D.R."/>
            <person name="Li P."/>
            <person name="You F.M."/>
            <person name="Luo M.C."/>
            <person name="Dvorak J."/>
        </authorList>
    </citation>
    <scope>NUCLEOTIDE SEQUENCE [LARGE SCALE GENOMIC DNA]</scope>
    <source>
        <strain evidence="1">cv. AL8/78</strain>
    </source>
</reference>
<evidence type="ECO:0000313" key="1">
    <source>
        <dbReference type="EnsemblPlants" id="AET1Gv20740400.1"/>
    </source>
</evidence>
<name>A0A452ZEZ7_AEGTS</name>
<dbReference type="EnsemblPlants" id="AET1Gv20740400.1">
    <property type="protein sequence ID" value="AET1Gv20740400.1"/>
    <property type="gene ID" value="AET1Gv20740400"/>
</dbReference>
<keyword evidence="2" id="KW-1185">Reference proteome</keyword>
<reference evidence="1" key="3">
    <citation type="journal article" date="2017" name="Nature">
        <title>Genome sequence of the progenitor of the wheat D genome Aegilops tauschii.</title>
        <authorList>
            <person name="Luo M.C."/>
            <person name="Gu Y.Q."/>
            <person name="Puiu D."/>
            <person name="Wang H."/>
            <person name="Twardziok S.O."/>
            <person name="Deal K.R."/>
            <person name="Huo N."/>
            <person name="Zhu T."/>
            <person name="Wang L."/>
            <person name="Wang Y."/>
            <person name="McGuire P.E."/>
            <person name="Liu S."/>
            <person name="Long H."/>
            <person name="Ramasamy R.K."/>
            <person name="Rodriguez J.C."/>
            <person name="Van S.L."/>
            <person name="Yuan L."/>
            <person name="Wang Z."/>
            <person name="Xia Z."/>
            <person name="Xiao L."/>
            <person name="Anderson O.D."/>
            <person name="Ouyang S."/>
            <person name="Liang Y."/>
            <person name="Zimin A.V."/>
            <person name="Pertea G."/>
            <person name="Qi P."/>
            <person name="Bennetzen J.L."/>
            <person name="Dai X."/>
            <person name="Dawson M.W."/>
            <person name="Muller H.G."/>
            <person name="Kugler K."/>
            <person name="Rivarola-Duarte L."/>
            <person name="Spannagl M."/>
            <person name="Mayer K.F.X."/>
            <person name="Lu F.H."/>
            <person name="Bevan M.W."/>
            <person name="Leroy P."/>
            <person name="Li P."/>
            <person name="You F.M."/>
            <person name="Sun Q."/>
            <person name="Liu Z."/>
            <person name="Lyons E."/>
            <person name="Wicker T."/>
            <person name="Salzberg S.L."/>
            <person name="Devos K.M."/>
            <person name="Dvorak J."/>
        </authorList>
    </citation>
    <scope>NUCLEOTIDE SEQUENCE [LARGE SCALE GENOMIC DNA]</scope>
    <source>
        <strain evidence="1">cv. AL8/78</strain>
    </source>
</reference>
<dbReference type="Gramene" id="AET1Gv20740400.1">
    <property type="protein sequence ID" value="AET1Gv20740400.1"/>
    <property type="gene ID" value="AET1Gv20740400"/>
</dbReference>
<evidence type="ECO:0000313" key="2">
    <source>
        <dbReference type="Proteomes" id="UP000015105"/>
    </source>
</evidence>
<dbReference type="Proteomes" id="UP000015105">
    <property type="component" value="Chromosome 1D"/>
</dbReference>
<accession>A0A452ZEZ7</accession>
<dbReference type="AlphaFoldDB" id="A0A452ZEZ7"/>
<protein>
    <submittedName>
        <fullName evidence="1">Uncharacterized protein</fullName>
    </submittedName>
</protein>
<sequence>PSAINTLQKAERSRGQCNLESQLRSVNDNSTSYRATMVKNNISVHEPLWHPGDH</sequence>